<dbReference type="EMBL" id="NEWD01000014">
    <property type="protein sequence ID" value="OXN00545.1"/>
    <property type="molecule type" value="Genomic_DNA"/>
</dbReference>
<keyword evidence="1" id="KW-0479">Metal-binding</keyword>
<dbReference type="SUPFAM" id="SSF56655">
    <property type="entry name" value="Carbohydrate phosphatase"/>
    <property type="match status" value="1"/>
</dbReference>
<evidence type="ECO:0000313" key="3">
    <source>
        <dbReference type="Proteomes" id="UP000215433"/>
    </source>
</evidence>
<dbReference type="GO" id="GO:0006020">
    <property type="term" value="P:inositol metabolic process"/>
    <property type="evidence" value="ECO:0007669"/>
    <property type="project" value="TreeGrafter"/>
</dbReference>
<gene>
    <name evidence="2" type="ORF">Tam10B_1152</name>
</gene>
<sequence length="280" mass="30872">MTDRDMRELTVKVAEVLKDAGELALQDQIKPHDLTKAMHTKTRHGSMFSSEVDERLVRYCHERINAIEPHECWEEVGSDIKPGGLYWCIGHVDGSINYVRNMPEWTVTVSLFEVDDDNNGTPILGVVHAPALGLTYMAAQGKGAIRVRETKQGPKREKIMPSTTNTLKDSVVSFGMSYFSDESARALKTVAAIAGKPADVKRVGPVSMDLCKVADGTYDAYFEPSLHSWDVPGVSAGSVVLREAQGHIERWDGTDVVWGANNDIVASNGPIMDELRPYLN</sequence>
<dbReference type="Gene3D" id="3.40.190.80">
    <property type="match status" value="1"/>
</dbReference>
<protein>
    <submittedName>
        <fullName evidence="2">Inositol monophosphatase</fullName>
    </submittedName>
</protein>
<keyword evidence="3" id="KW-1185">Reference proteome</keyword>
<evidence type="ECO:0000313" key="2">
    <source>
        <dbReference type="EMBL" id="OXN00545.1"/>
    </source>
</evidence>
<feature type="binding site" evidence="1">
    <location>
        <position position="93"/>
    </location>
    <ligand>
        <name>Mg(2+)</name>
        <dbReference type="ChEBI" id="CHEBI:18420"/>
        <label>2</label>
    </ligand>
</feature>
<dbReference type="Gene3D" id="3.30.540.10">
    <property type="entry name" value="Fructose-1,6-Bisphosphatase, subunit A, domain 1"/>
    <property type="match status" value="1"/>
</dbReference>
<dbReference type="AlphaFoldDB" id="A0A229VY50"/>
<dbReference type="RefSeq" id="WP_093960319.1">
    <property type="nucleotide sequence ID" value="NZ_NEWD01000014.1"/>
</dbReference>
<dbReference type="GO" id="GO:0008934">
    <property type="term" value="F:inositol monophosphate 1-phosphatase activity"/>
    <property type="evidence" value="ECO:0007669"/>
    <property type="project" value="TreeGrafter"/>
</dbReference>
<evidence type="ECO:0000256" key="1">
    <source>
        <dbReference type="PIRSR" id="PIRSR600760-2"/>
    </source>
</evidence>
<dbReference type="PANTHER" id="PTHR20854:SF4">
    <property type="entry name" value="INOSITOL-1-MONOPHOSPHATASE-RELATED"/>
    <property type="match status" value="1"/>
</dbReference>
<dbReference type="OrthoDB" id="9772456at2"/>
<dbReference type="GO" id="GO:0007165">
    <property type="term" value="P:signal transduction"/>
    <property type="evidence" value="ECO:0007669"/>
    <property type="project" value="TreeGrafter"/>
</dbReference>
<dbReference type="CDD" id="cd01637">
    <property type="entry name" value="IMPase_like"/>
    <property type="match status" value="1"/>
</dbReference>
<dbReference type="Pfam" id="PF00459">
    <property type="entry name" value="Inositol_P"/>
    <property type="match status" value="1"/>
</dbReference>
<dbReference type="InterPro" id="IPR000760">
    <property type="entry name" value="Inositol_monophosphatase-like"/>
</dbReference>
<reference evidence="2 3" key="1">
    <citation type="submission" date="2017-05" db="EMBL/GenBank/DDBJ databases">
        <title>Bifidobacterium vansinderenii sp. nov.</title>
        <authorList>
            <person name="Lugli G.A."/>
            <person name="Duranti S."/>
            <person name="Mangifesta M."/>
        </authorList>
    </citation>
    <scope>NUCLEOTIDE SEQUENCE [LARGE SCALE GENOMIC DNA]</scope>
    <source>
        <strain evidence="2 3">Tam10B</strain>
    </source>
</reference>
<feature type="binding site" evidence="1">
    <location>
        <position position="230"/>
    </location>
    <ligand>
        <name>Mg(2+)</name>
        <dbReference type="ChEBI" id="CHEBI:18420"/>
        <label>1</label>
        <note>catalytic</note>
    </ligand>
</feature>
<dbReference type="PANTHER" id="PTHR20854">
    <property type="entry name" value="INOSITOL MONOPHOSPHATASE"/>
    <property type="match status" value="1"/>
</dbReference>
<comment type="cofactor">
    <cofactor evidence="1">
        <name>Mg(2+)</name>
        <dbReference type="ChEBI" id="CHEBI:18420"/>
    </cofactor>
</comment>
<accession>A0A229VY50</accession>
<dbReference type="GO" id="GO:0046872">
    <property type="term" value="F:metal ion binding"/>
    <property type="evidence" value="ECO:0007669"/>
    <property type="project" value="UniProtKB-KW"/>
</dbReference>
<keyword evidence="1" id="KW-0460">Magnesium</keyword>
<dbReference type="Proteomes" id="UP000215433">
    <property type="component" value="Unassembled WGS sequence"/>
</dbReference>
<name>A0A229VY50_9BIFI</name>
<proteinExistence type="predicted"/>
<comment type="caution">
    <text evidence="2">The sequence shown here is derived from an EMBL/GenBank/DDBJ whole genome shotgun (WGS) entry which is preliminary data.</text>
</comment>
<organism evidence="2 3">
    <name type="scientific">Bifidobacterium vansinderenii</name>
    <dbReference type="NCBI Taxonomy" id="1984871"/>
    <lineage>
        <taxon>Bacteria</taxon>
        <taxon>Bacillati</taxon>
        <taxon>Actinomycetota</taxon>
        <taxon>Actinomycetes</taxon>
        <taxon>Bifidobacteriales</taxon>
        <taxon>Bifidobacteriaceae</taxon>
        <taxon>Bifidobacterium</taxon>
    </lineage>
</organism>
<dbReference type="PRINTS" id="PR00377">
    <property type="entry name" value="IMPHPHTASES"/>
</dbReference>